<dbReference type="AlphaFoldDB" id="H3GE85"/>
<dbReference type="InterPro" id="IPR050863">
    <property type="entry name" value="CenT-Element_Derived"/>
</dbReference>
<dbReference type="Proteomes" id="UP000005238">
    <property type="component" value="Unassembled WGS sequence"/>
</dbReference>
<dbReference type="GO" id="GO:0003677">
    <property type="term" value="F:DNA binding"/>
    <property type="evidence" value="ECO:0007669"/>
    <property type="project" value="UniProtKB-KW"/>
</dbReference>
<name>H3GE85_PHYRM</name>
<dbReference type="InterPro" id="IPR009057">
    <property type="entry name" value="Homeodomain-like_sf"/>
</dbReference>
<accession>H3GE85</accession>
<dbReference type="PANTHER" id="PTHR19303:SF73">
    <property type="entry name" value="PROTEIN PDC2"/>
    <property type="match status" value="1"/>
</dbReference>
<dbReference type="EMBL" id="DS566002">
    <property type="status" value="NOT_ANNOTATED_CDS"/>
    <property type="molecule type" value="Genomic_DNA"/>
</dbReference>
<keyword evidence="4" id="KW-1185">Reference proteome</keyword>
<evidence type="ECO:0000259" key="2">
    <source>
        <dbReference type="PROSITE" id="PS51253"/>
    </source>
</evidence>
<dbReference type="eggNOG" id="KOG3105">
    <property type="taxonomic scope" value="Eukaryota"/>
</dbReference>
<dbReference type="STRING" id="164328.H3GE85"/>
<dbReference type="PANTHER" id="PTHR19303">
    <property type="entry name" value="TRANSPOSON"/>
    <property type="match status" value="1"/>
</dbReference>
<dbReference type="VEuPathDB" id="FungiDB:KRP22_12060"/>
<feature type="domain" description="HTH CENPB-type" evidence="2">
    <location>
        <begin position="68"/>
        <end position="143"/>
    </location>
</feature>
<evidence type="ECO:0000313" key="4">
    <source>
        <dbReference type="Proteomes" id="UP000005238"/>
    </source>
</evidence>
<dbReference type="InterPro" id="IPR006600">
    <property type="entry name" value="HTH_CenpB_DNA-bd_dom"/>
</dbReference>
<reference evidence="3" key="2">
    <citation type="submission" date="2015-06" db="UniProtKB">
        <authorList>
            <consortium name="EnsemblProtists"/>
        </authorList>
    </citation>
    <scope>IDENTIFICATION</scope>
    <source>
        <strain evidence="3">Pr102</strain>
    </source>
</reference>
<dbReference type="SUPFAM" id="SSF46689">
    <property type="entry name" value="Homeodomain-like"/>
    <property type="match status" value="1"/>
</dbReference>
<dbReference type="VEuPathDB" id="FungiDB:KRP23_6962"/>
<dbReference type="EnsemblProtists" id="Phyra73949">
    <property type="protein sequence ID" value="Phyra73949"/>
    <property type="gene ID" value="Phyra73949"/>
</dbReference>
<dbReference type="Pfam" id="PF03221">
    <property type="entry name" value="HTH_Tnp_Tc5"/>
    <property type="match status" value="1"/>
</dbReference>
<keyword evidence="1" id="KW-0238">DNA-binding</keyword>
<protein>
    <recommendedName>
        <fullName evidence="2">HTH CENPB-type domain-containing protein</fullName>
    </recommendedName>
</protein>
<dbReference type="Gene3D" id="1.10.10.60">
    <property type="entry name" value="Homeodomain-like"/>
    <property type="match status" value="2"/>
</dbReference>
<organism evidence="3 4">
    <name type="scientific">Phytophthora ramorum</name>
    <name type="common">Sudden oak death agent</name>
    <dbReference type="NCBI Taxonomy" id="164328"/>
    <lineage>
        <taxon>Eukaryota</taxon>
        <taxon>Sar</taxon>
        <taxon>Stramenopiles</taxon>
        <taxon>Oomycota</taxon>
        <taxon>Peronosporomycetes</taxon>
        <taxon>Peronosporales</taxon>
        <taxon>Peronosporaceae</taxon>
        <taxon>Phytophthora</taxon>
    </lineage>
</organism>
<dbReference type="PROSITE" id="PS51253">
    <property type="entry name" value="HTH_CENPB"/>
    <property type="match status" value="1"/>
</dbReference>
<proteinExistence type="predicted"/>
<reference evidence="4" key="1">
    <citation type="journal article" date="2006" name="Science">
        <title>Phytophthora genome sequences uncover evolutionary origins and mechanisms of pathogenesis.</title>
        <authorList>
            <person name="Tyler B.M."/>
            <person name="Tripathy S."/>
            <person name="Zhang X."/>
            <person name="Dehal P."/>
            <person name="Jiang R.H."/>
            <person name="Aerts A."/>
            <person name="Arredondo F.D."/>
            <person name="Baxter L."/>
            <person name="Bensasson D."/>
            <person name="Beynon J.L."/>
            <person name="Chapman J."/>
            <person name="Damasceno C.M."/>
            <person name="Dorrance A.E."/>
            <person name="Dou D."/>
            <person name="Dickerman A.W."/>
            <person name="Dubchak I.L."/>
            <person name="Garbelotto M."/>
            <person name="Gijzen M."/>
            <person name="Gordon S.G."/>
            <person name="Govers F."/>
            <person name="Grunwald N.J."/>
            <person name="Huang W."/>
            <person name="Ivors K.L."/>
            <person name="Jones R.W."/>
            <person name="Kamoun S."/>
            <person name="Krampis K."/>
            <person name="Lamour K.H."/>
            <person name="Lee M.K."/>
            <person name="McDonald W.H."/>
            <person name="Medina M."/>
            <person name="Meijer H.J."/>
            <person name="Nordberg E.K."/>
            <person name="Maclean D.J."/>
            <person name="Ospina-Giraldo M.D."/>
            <person name="Morris P.F."/>
            <person name="Phuntumart V."/>
            <person name="Putnam N.H."/>
            <person name="Rash S."/>
            <person name="Rose J.K."/>
            <person name="Sakihama Y."/>
            <person name="Salamov A.A."/>
            <person name="Savidor A."/>
            <person name="Scheuring C.F."/>
            <person name="Smith B.M."/>
            <person name="Sobral B.W."/>
            <person name="Terry A."/>
            <person name="Torto-Alalibo T.A."/>
            <person name="Win J."/>
            <person name="Xu Z."/>
            <person name="Zhang H."/>
            <person name="Grigoriev I.V."/>
            <person name="Rokhsar D.S."/>
            <person name="Boore J.L."/>
        </authorList>
    </citation>
    <scope>NUCLEOTIDE SEQUENCE [LARGE SCALE GENOMIC DNA]</scope>
    <source>
        <strain evidence="4">Pr102</strain>
    </source>
</reference>
<dbReference type="HOGENOM" id="CLU_018294_7_4_1"/>
<evidence type="ECO:0000313" key="3">
    <source>
        <dbReference type="EnsemblProtists" id="Phyra73949"/>
    </source>
</evidence>
<evidence type="ECO:0000256" key="1">
    <source>
        <dbReference type="ARBA" id="ARBA00023125"/>
    </source>
</evidence>
<dbReference type="SMART" id="SM00674">
    <property type="entry name" value="CENPB"/>
    <property type="match status" value="1"/>
</dbReference>
<sequence length="237" mass="27194">LVKRSEISAEEKLRVLAWHRANGCNQRHTAAHFQASEPRFRPLNQTTVSRWLRSEDKFKKLVLSHQAAIIRDKSVRHPQVERCLCLWLDRLPLNQYIKLTGREVKYMTKSIYDALGVPADERLELSNGWLSRFQARHGLKLHKTRGGDTGVDSVEMEQFRLQEVVQEFIAAGGGRTMNDVWNMDEASFFYDCSPVVAVDEDIEVDAMKKVETRLTVTLATNATGSERLEPIFIGHSW</sequence>
<dbReference type="InParanoid" id="H3GE85"/>